<dbReference type="SUPFAM" id="SSF49265">
    <property type="entry name" value="Fibronectin type III"/>
    <property type="match status" value="2"/>
</dbReference>
<comment type="subunit">
    <text evidence="14">Monomer. Heterodimer with IFNGR2, to form the IFNG receptor complex. Interacts with JAK1. Interacts (when phosphorylated) with STAT1. Interacts with SOCS1.</text>
</comment>
<dbReference type="RefSeq" id="NP_446235.3">
    <property type="nucleotide sequence ID" value="NM_053783.3"/>
</dbReference>
<dbReference type="InterPro" id="IPR050650">
    <property type="entry name" value="Type-II_Cytokine-TF_Rcpt"/>
</dbReference>
<evidence type="ECO:0000256" key="17">
    <source>
        <dbReference type="SAM" id="MobiDB-lite"/>
    </source>
</evidence>
<dbReference type="InterPro" id="IPR008355">
    <property type="entry name" value="Interferon_gamma_rcpt_asu"/>
</dbReference>
<dbReference type="Proteomes" id="UP000234681">
    <property type="component" value="Chromosome 1"/>
</dbReference>
<evidence type="ECO:0000256" key="16">
    <source>
        <dbReference type="ARBA" id="ARBA00082025"/>
    </source>
</evidence>
<dbReference type="PANTHER" id="PTHR20859">
    <property type="entry name" value="INTERFERON/INTERLEUKIN RECEPTOR"/>
    <property type="match status" value="1"/>
</dbReference>
<keyword evidence="8 18" id="KW-1133">Transmembrane helix</keyword>
<dbReference type="GO" id="GO:0060333">
    <property type="term" value="P:type II interferon-mediated signaling pathway"/>
    <property type="evidence" value="ECO:0007669"/>
    <property type="project" value="InterPro"/>
</dbReference>
<keyword evidence="13" id="KW-0393">Immunoglobulin domain</keyword>
<keyword evidence="10" id="KW-1015">Disulfide bond</keyword>
<evidence type="ECO:0000256" key="7">
    <source>
        <dbReference type="ARBA" id="ARBA00022843"/>
    </source>
</evidence>
<evidence type="ECO:0000256" key="2">
    <source>
        <dbReference type="ARBA" id="ARBA00005399"/>
    </source>
</evidence>
<evidence type="ECO:0000256" key="15">
    <source>
        <dbReference type="ARBA" id="ARBA00069555"/>
    </source>
</evidence>
<evidence type="ECO:0000256" key="1">
    <source>
        <dbReference type="ARBA" id="ARBA00004251"/>
    </source>
</evidence>
<keyword evidence="3" id="KW-1003">Cell membrane</keyword>
<evidence type="ECO:0000256" key="12">
    <source>
        <dbReference type="ARBA" id="ARBA00023180"/>
    </source>
</evidence>
<keyword evidence="9 18" id="KW-0472">Membrane</keyword>
<evidence type="ECO:0000256" key="3">
    <source>
        <dbReference type="ARBA" id="ARBA00022475"/>
    </source>
</evidence>
<dbReference type="KEGG" id="rno:116465"/>
<dbReference type="InterPro" id="IPR013783">
    <property type="entry name" value="Ig-like_fold"/>
</dbReference>
<feature type="compositionally biased region" description="Low complexity" evidence="17">
    <location>
        <begin position="359"/>
        <end position="389"/>
    </location>
</feature>
<dbReference type="EMBL" id="CH473994">
    <property type="protein sequence ID" value="EDL93784.1"/>
    <property type="molecule type" value="Genomic_DNA"/>
</dbReference>
<evidence type="ECO:0000256" key="14">
    <source>
        <dbReference type="ARBA" id="ARBA00063248"/>
    </source>
</evidence>
<dbReference type="AGR" id="RGD:620570"/>
<evidence type="ECO:0000256" key="5">
    <source>
        <dbReference type="ARBA" id="ARBA00022692"/>
    </source>
</evidence>
<comment type="similarity">
    <text evidence="2">Belongs to the type II cytokine receptor family.</text>
</comment>
<sequence length="473" mass="51679">MGPQAAVGRMILLVVLMLSAEIGSGALMSTEDPKPPSVPAPTNVLITSYDLNPVVHWKHQNVSQAAVFTVQVKMYPDNWTDACTNIAHHYCNIYKHISYPDSSAWARVKAKVGQRESAYAQSEEFIMCRKGKVGPPGLDIGRKEDQLIVHIFHPKVNVSQETMFGDGNTCYTFDYTVFVKHYRSGEILHTEHSVLKEDCSETLCELNISVSTLNSNYCVSVVGKSSFWQVNTETSKDACIPFLHDDREESIWMLLVAPLLFLTIVVPALVCCYIKKNPFKRKSIMLPKSLLSVVKNATSETKPESKYSLVTSCQPAVLENETVICEEHLSTVTTPDSLEAPEQEELSKGTVATVAEGNTSPETTDSPPTPVQSGHFSLSSSNQSGSCSLTTYHSRDGSDSGLVGTGSSISDSDFLPNNDSETKMADPAPTPVRKALTFSGYDKPHVLVDVPVDGEGKESLIGYRLTGDTQELS</sequence>
<dbReference type="Pfam" id="PF07140">
    <property type="entry name" value="IFNGR1_D2"/>
    <property type="match status" value="1"/>
</dbReference>
<evidence type="ECO:0000313" key="22">
    <source>
        <dbReference type="EMBL" id="EDL93784.1"/>
    </source>
</evidence>
<dbReference type="PRINTS" id="PR01777">
    <property type="entry name" value="INTERFERONGR"/>
</dbReference>
<keyword evidence="5 18" id="KW-0812">Transmembrane</keyword>
<feature type="compositionally biased region" description="Polar residues" evidence="17">
    <location>
        <begin position="405"/>
        <end position="419"/>
    </location>
</feature>
<dbReference type="GO" id="GO:0009615">
    <property type="term" value="P:response to virus"/>
    <property type="evidence" value="ECO:0007669"/>
    <property type="project" value="UniProtKB-ARBA"/>
</dbReference>
<dbReference type="Gene3D" id="2.60.40.10">
    <property type="entry name" value="Immunoglobulins"/>
    <property type="match status" value="2"/>
</dbReference>
<feature type="domain" description="Fibronectin type-III" evidence="20">
    <location>
        <begin position="11"/>
        <end position="118"/>
    </location>
</feature>
<evidence type="ECO:0000259" key="20">
    <source>
        <dbReference type="Pfam" id="PF01108"/>
    </source>
</evidence>
<dbReference type="RGD" id="620570">
    <property type="gene designation" value="Ifngr1"/>
</dbReference>
<name>A6JPB2_RAT</name>
<dbReference type="Pfam" id="PF01108">
    <property type="entry name" value="Tissue_fac"/>
    <property type="match status" value="1"/>
</dbReference>
<dbReference type="GO" id="GO:0005886">
    <property type="term" value="C:plasma membrane"/>
    <property type="evidence" value="ECO:0007669"/>
    <property type="project" value="UniProtKB-SubCell"/>
</dbReference>
<evidence type="ECO:0000256" key="18">
    <source>
        <dbReference type="SAM" id="Phobius"/>
    </source>
</evidence>
<dbReference type="InterPro" id="IPR021126">
    <property type="entry name" value="IFN_gamma_rc_D2_pox/mammal"/>
</dbReference>
<feature type="signal peptide" evidence="19">
    <location>
        <begin position="1"/>
        <end position="25"/>
    </location>
</feature>
<feature type="region of interest" description="Disordered" evidence="17">
    <location>
        <begin position="356"/>
        <end position="431"/>
    </location>
</feature>
<feature type="chain" id="PRO_5039929152" description="Interferon gamma receptor 1" evidence="19">
    <location>
        <begin position="26"/>
        <end position="473"/>
    </location>
</feature>
<keyword evidence="12" id="KW-0325">Glycoprotein</keyword>
<dbReference type="GeneID" id="116465"/>
<dbReference type="GO" id="GO:0004896">
    <property type="term" value="F:cytokine receptor activity"/>
    <property type="evidence" value="ECO:0007669"/>
    <property type="project" value="InterPro"/>
</dbReference>
<dbReference type="CTD" id="3459"/>
<feature type="transmembrane region" description="Helical" evidence="18">
    <location>
        <begin position="251"/>
        <end position="274"/>
    </location>
</feature>
<evidence type="ECO:0000256" key="4">
    <source>
        <dbReference type="ARBA" id="ARBA00022553"/>
    </source>
</evidence>
<keyword evidence="6 19" id="KW-0732">Signal</keyword>
<dbReference type="Pfam" id="PF20634">
    <property type="entry name" value="IFNGR1_transm"/>
    <property type="match status" value="1"/>
</dbReference>
<feature type="domain" description="Interferon gamma receptor D2" evidence="21">
    <location>
        <begin position="138"/>
        <end position="243"/>
    </location>
</feature>
<protein>
    <recommendedName>
        <fullName evidence="15">Interferon gamma receptor 1</fullName>
    </recommendedName>
    <alternativeName>
        <fullName evidence="16">Interferon gamma receptor alpha-chain</fullName>
    </alternativeName>
</protein>
<organism evidence="22">
    <name type="scientific">Rattus norvegicus</name>
    <name type="common">Rat</name>
    <dbReference type="NCBI Taxonomy" id="10116"/>
    <lineage>
        <taxon>Eukaryota</taxon>
        <taxon>Metazoa</taxon>
        <taxon>Chordata</taxon>
        <taxon>Craniata</taxon>
        <taxon>Vertebrata</taxon>
        <taxon>Euteleostomi</taxon>
        <taxon>Mammalia</taxon>
        <taxon>Eutheria</taxon>
        <taxon>Euarchontoglires</taxon>
        <taxon>Glires</taxon>
        <taxon>Rodentia</taxon>
        <taxon>Myomorpha</taxon>
        <taxon>Muroidea</taxon>
        <taxon>Muridae</taxon>
        <taxon>Murinae</taxon>
        <taxon>Rattus</taxon>
    </lineage>
</organism>
<dbReference type="InterPro" id="IPR003961">
    <property type="entry name" value="FN3_dom"/>
</dbReference>
<gene>
    <name evidence="23" type="primary">Ifngr1</name>
    <name evidence="22" type="synonym">Ifngr</name>
    <name evidence="22" type="ORF">rCG_57356</name>
</gene>
<keyword evidence="4" id="KW-0597">Phosphoprotein</keyword>
<keyword evidence="11 22" id="KW-0675">Receptor</keyword>
<dbReference type="OMA" id="NIMLPKS"/>
<reference evidence="22" key="2">
    <citation type="submission" date="2005-07" db="EMBL/GenBank/DDBJ databases">
        <authorList>
            <person name="Mural R.J."/>
            <person name="Li P.W."/>
            <person name="Adams M.D."/>
            <person name="Amanatides P.G."/>
            <person name="Baden-Tillson H."/>
            <person name="Barnstead M."/>
            <person name="Chin S.H."/>
            <person name="Dew I."/>
            <person name="Evans C.A."/>
            <person name="Ferriera S."/>
            <person name="Flanigan M."/>
            <person name="Fosler C."/>
            <person name="Glodek A."/>
            <person name="Gu Z."/>
            <person name="Holt R.A."/>
            <person name="Jennings D."/>
            <person name="Kraft C.L."/>
            <person name="Lu F."/>
            <person name="Nguyen T."/>
            <person name="Nusskern D.R."/>
            <person name="Pfannkoch C.M."/>
            <person name="Sitter C."/>
            <person name="Sutton G.G."/>
            <person name="Venter J.C."/>
            <person name="Wang Z."/>
            <person name="Woodage T."/>
            <person name="Zheng X.H."/>
            <person name="Zhong F."/>
        </authorList>
    </citation>
    <scope>NUCLEOTIDE SEQUENCE</scope>
    <source>
        <strain evidence="22">BN</strain>
    </source>
</reference>
<evidence type="ECO:0000256" key="19">
    <source>
        <dbReference type="SAM" id="SignalP"/>
    </source>
</evidence>
<evidence type="ECO:0000256" key="13">
    <source>
        <dbReference type="ARBA" id="ARBA00023319"/>
    </source>
</evidence>
<dbReference type="FunFam" id="2.60.40.10:FF:001425">
    <property type="entry name" value="Interferon gamma receptor 1"/>
    <property type="match status" value="1"/>
</dbReference>
<evidence type="ECO:0000256" key="10">
    <source>
        <dbReference type="ARBA" id="ARBA00023157"/>
    </source>
</evidence>
<comment type="subcellular location">
    <subcellularLocation>
        <location evidence="1">Cell membrane</location>
        <topology evidence="1">Single-pass type I membrane protein</topology>
    </subcellularLocation>
</comment>
<evidence type="ECO:0000256" key="8">
    <source>
        <dbReference type="ARBA" id="ARBA00022989"/>
    </source>
</evidence>
<evidence type="ECO:0000259" key="21">
    <source>
        <dbReference type="Pfam" id="PF07140"/>
    </source>
</evidence>
<dbReference type="AlphaFoldDB" id="A6JPB2"/>
<evidence type="ECO:0000256" key="6">
    <source>
        <dbReference type="ARBA" id="ARBA00022729"/>
    </source>
</evidence>
<dbReference type="InterPro" id="IPR036116">
    <property type="entry name" value="FN3_sf"/>
</dbReference>
<keyword evidence="7" id="KW-0832">Ubl conjugation</keyword>
<reference evidence="22" key="1">
    <citation type="journal article" date="2005" name="Genome Res.">
        <title>Gene and alternative splicing annotation with AIR.</title>
        <authorList>
            <person name="Florea L."/>
            <person name="Di Francesco V."/>
            <person name="Miller J."/>
            <person name="Turner R."/>
            <person name="Yao A."/>
            <person name="Harris M."/>
            <person name="Walenz B."/>
            <person name="Mobarry C."/>
            <person name="Merkulov G.V."/>
            <person name="Charlab R."/>
            <person name="Dew I."/>
            <person name="Deng Z."/>
            <person name="Istrail S."/>
            <person name="Li P."/>
            <person name="Sutton G."/>
        </authorList>
    </citation>
    <scope>NUCLEOTIDE SEQUENCE</scope>
    <source>
        <strain evidence="22">BN</strain>
    </source>
</reference>
<evidence type="ECO:0000256" key="11">
    <source>
        <dbReference type="ARBA" id="ARBA00023170"/>
    </source>
</evidence>
<evidence type="ECO:0000313" key="23">
    <source>
        <dbReference type="RGD" id="620570"/>
    </source>
</evidence>
<accession>A6JPB2</accession>
<dbReference type="FunFam" id="2.60.40.10:FF:001244">
    <property type="entry name" value="Interferon gamma receptor 1"/>
    <property type="match status" value="1"/>
</dbReference>
<evidence type="ECO:0000256" key="9">
    <source>
        <dbReference type="ARBA" id="ARBA00023136"/>
    </source>
</evidence>
<proteinExistence type="inferred from homology"/>
<dbReference type="PANTHER" id="PTHR20859:SF5">
    <property type="entry name" value="INTERFERON GAMMA RECEPTOR 1"/>
    <property type="match status" value="1"/>
</dbReference>
<dbReference type="GO" id="GO:0019955">
    <property type="term" value="F:cytokine binding"/>
    <property type="evidence" value="ECO:0007669"/>
    <property type="project" value="InterPro"/>
</dbReference>